<feature type="domain" description="Peptidase M13 C-terminal" evidence="9">
    <location>
        <begin position="1155"/>
        <end position="1223"/>
    </location>
</feature>
<dbReference type="InterPro" id="IPR000718">
    <property type="entry name" value="Peptidase_M13"/>
</dbReference>
<proteinExistence type="inferred from homology"/>
<feature type="compositionally biased region" description="Basic residues" evidence="8">
    <location>
        <begin position="1072"/>
        <end position="1081"/>
    </location>
</feature>
<evidence type="ECO:0000256" key="5">
    <source>
        <dbReference type="ARBA" id="ARBA00022801"/>
    </source>
</evidence>
<reference evidence="12" key="1">
    <citation type="submission" date="2014-09" db="EMBL/GenBank/DDBJ databases">
        <authorList>
            <person name="Sharma Rahul"/>
            <person name="Thines Marco"/>
        </authorList>
    </citation>
    <scope>NUCLEOTIDE SEQUENCE [LARGE SCALE GENOMIC DNA]</scope>
</reference>
<dbReference type="GO" id="GO:0046872">
    <property type="term" value="F:metal ion binding"/>
    <property type="evidence" value="ECO:0007669"/>
    <property type="project" value="UniProtKB-KW"/>
</dbReference>
<name>A0A0P1ABK8_PLAHL</name>
<feature type="compositionally biased region" description="Pro residues" evidence="8">
    <location>
        <begin position="747"/>
        <end position="768"/>
    </location>
</feature>
<keyword evidence="12" id="KW-1185">Reference proteome</keyword>
<feature type="compositionally biased region" description="Pro residues" evidence="8">
    <location>
        <begin position="916"/>
        <end position="929"/>
    </location>
</feature>
<feature type="compositionally biased region" description="Pro residues" evidence="8">
    <location>
        <begin position="667"/>
        <end position="677"/>
    </location>
</feature>
<evidence type="ECO:0000256" key="1">
    <source>
        <dbReference type="ARBA" id="ARBA00001947"/>
    </source>
</evidence>
<feature type="compositionally biased region" description="Low complexity" evidence="8">
    <location>
        <begin position="930"/>
        <end position="941"/>
    </location>
</feature>
<keyword evidence="3 11" id="KW-0645">Protease</keyword>
<evidence type="ECO:0000256" key="7">
    <source>
        <dbReference type="ARBA" id="ARBA00023049"/>
    </source>
</evidence>
<feature type="domain" description="Peptidase M13 C-terminal" evidence="9">
    <location>
        <begin position="511"/>
        <end position="637"/>
    </location>
</feature>
<feature type="compositionally biased region" description="Pro residues" evidence="8">
    <location>
        <begin position="876"/>
        <end position="906"/>
    </location>
</feature>
<protein>
    <submittedName>
        <fullName evidence="11">Endothelin-converting enzyme metalloprotease family</fullName>
    </submittedName>
</protein>
<evidence type="ECO:0000256" key="4">
    <source>
        <dbReference type="ARBA" id="ARBA00022723"/>
    </source>
</evidence>
<keyword evidence="6" id="KW-0862">Zinc</keyword>
<feature type="compositionally biased region" description="Basic and acidic residues" evidence="8">
    <location>
        <begin position="1061"/>
        <end position="1071"/>
    </location>
</feature>
<dbReference type="Gene3D" id="3.40.390.10">
    <property type="entry name" value="Collagenase (Catalytic Domain)"/>
    <property type="match status" value="2"/>
</dbReference>
<evidence type="ECO:0000256" key="3">
    <source>
        <dbReference type="ARBA" id="ARBA00022670"/>
    </source>
</evidence>
<dbReference type="GO" id="GO:0016485">
    <property type="term" value="P:protein processing"/>
    <property type="evidence" value="ECO:0007669"/>
    <property type="project" value="TreeGrafter"/>
</dbReference>
<feature type="compositionally biased region" description="Low complexity" evidence="8">
    <location>
        <begin position="733"/>
        <end position="746"/>
    </location>
</feature>
<dbReference type="InterPro" id="IPR024079">
    <property type="entry name" value="MetalloPept_cat_dom_sf"/>
</dbReference>
<evidence type="ECO:0000313" key="11">
    <source>
        <dbReference type="EMBL" id="CEG38039.1"/>
    </source>
</evidence>
<dbReference type="InterPro" id="IPR042089">
    <property type="entry name" value="Peptidase_M13_dom_2"/>
</dbReference>
<dbReference type="InterPro" id="IPR018497">
    <property type="entry name" value="Peptidase_M13_C"/>
</dbReference>
<dbReference type="PANTHER" id="PTHR11733">
    <property type="entry name" value="ZINC METALLOPROTEASE FAMILY M13 NEPRILYSIN-RELATED"/>
    <property type="match status" value="1"/>
</dbReference>
<dbReference type="STRING" id="4781.A0A0P1ABK8"/>
<dbReference type="RefSeq" id="XP_024574408.1">
    <property type="nucleotide sequence ID" value="XM_024723431.1"/>
</dbReference>
<dbReference type="Pfam" id="PF01431">
    <property type="entry name" value="Peptidase_M13"/>
    <property type="match status" value="2"/>
</dbReference>
<feature type="compositionally biased region" description="Pro residues" evidence="8">
    <location>
        <begin position="853"/>
        <end position="868"/>
    </location>
</feature>
<dbReference type="Proteomes" id="UP000054928">
    <property type="component" value="Unassembled WGS sequence"/>
</dbReference>
<feature type="compositionally biased region" description="Basic and acidic residues" evidence="8">
    <location>
        <begin position="1082"/>
        <end position="1103"/>
    </location>
</feature>
<dbReference type="OMA" id="YFRRASH"/>
<evidence type="ECO:0000256" key="8">
    <source>
        <dbReference type="SAM" id="MobiDB-lite"/>
    </source>
</evidence>
<evidence type="ECO:0000259" key="10">
    <source>
        <dbReference type="Pfam" id="PF05649"/>
    </source>
</evidence>
<dbReference type="OrthoDB" id="6475849at2759"/>
<dbReference type="GO" id="GO:0004222">
    <property type="term" value="F:metalloendopeptidase activity"/>
    <property type="evidence" value="ECO:0007669"/>
    <property type="project" value="InterPro"/>
</dbReference>
<comment type="similarity">
    <text evidence="2">Belongs to the peptidase M13 family.</text>
</comment>
<evidence type="ECO:0000259" key="9">
    <source>
        <dbReference type="Pfam" id="PF01431"/>
    </source>
</evidence>
<feature type="compositionally biased region" description="Basic and acidic residues" evidence="8">
    <location>
        <begin position="978"/>
        <end position="1043"/>
    </location>
</feature>
<evidence type="ECO:0000256" key="2">
    <source>
        <dbReference type="ARBA" id="ARBA00007357"/>
    </source>
</evidence>
<sequence>MPQVNEFTPLLVESRQQNPPLFQRRALQYVLVCVLSFGVLCFLLQRSAIVDVDNVTVSFNETSPSTSDNADEVAFWSSIDAFKDPTVDPCVDFYQYACSGWLKTHDIPVDRPIIDSSFDVISERNKETLQNIFDQNPPQIGPLYHSCLSGPEVDTDAVHYVASFIDKIHLANSTLELMTIAGEVDQSLGISTFFSLSVSADPKDPDTNVLQLSQGGLTLPSREYYLEPDKVGAYARLFVDYVTKVFAINDLNEHNASEFANSVLETETIFAKISLPAAALRNPLTTSTAYPFPDIATRYPFLMAYLNGIYKLEPFPMIHAIIATPSFFDAQNKVLQDESRLSQLKYYVSFHLIDSLGALLGEYFRRASHDFHGAIQGAKTLLPRNQFCERLTTNYLGDEVGKYYMQQVFGPDTKAAAQALLTEIEESLKALLLTESWLDKITYEAAVDKLKNVKNYIGGPDSVEPLPFQLKPDAFFDNMKKILQQSAAETIQSINKPVDKQAWDMFPSTVNAYYDPSANKMVFPAAILQPPFYSAEHFPAAANFARIGMVMGHELSHGFDDQGRNFDANGTLRSWWTPSVSNEFAAKAQCLVAQYSSFPVVSSQDGRVLGNVNGNLTLGENIADNGGIRLAFEAYHLWKSTVAAPPVVPPSTTPIPSEEPARTDPVKPSPQALPPVPEIKMPQPTPSKVNPVPVTSQPAELKPSNGEPEKKTTKENSPTPVPKQQPATPEINPAAAVPAVTSSPKNPSVPPVPSDKPDSSQPPIPTPLPQAGQDRMPATTETNPPSLIPPTTSPTTKSPDTPRPVSSPVIVPSIPPANFPSPNSVPEEIPASSKPGTPAGVPIVPPLSTDTPSSPPVVPHLPDTPPGGPNASQQPVPAPPLVPDIPPPPVQKSPSAVAPPPQPIPETKPSTEIPSVLPPPTAPSSPPPIVSKTPTPSSVSEPPVPTSAPPVPTSAPPTPPPKARSEDTPSHKITKNKHSNERGDGSKKDEHNLKSDKHHDNSASKEDNATKHKREHGEKKNERDEVSHKGKHGEYEQNERDDHREEEDEDRKHDEKHRHDKHVEEEHESKKHEHKSKKHKHEEHESKKHKYGHEERKSKEHEHKVHKRKKHEHKHDQILDLTVVKDKYPFSKGDARIHTMVEYMARALVQSESPVADSQLFFTAFAQNWCEKSTPEYAELLRTIDPHSPGKWRVNGPLMNYNKFAETFSCPVGTPMNPDKKCIVW</sequence>
<dbReference type="CDD" id="cd08662">
    <property type="entry name" value="M13"/>
    <property type="match status" value="1"/>
</dbReference>
<keyword evidence="5" id="KW-0378">Hydrolase</keyword>
<accession>A0A0P1ABK8</accession>
<dbReference type="GO" id="GO:0005886">
    <property type="term" value="C:plasma membrane"/>
    <property type="evidence" value="ECO:0007669"/>
    <property type="project" value="TreeGrafter"/>
</dbReference>
<dbReference type="PRINTS" id="PR00786">
    <property type="entry name" value="NEPRILYSIN"/>
</dbReference>
<feature type="compositionally biased region" description="Basic residues" evidence="8">
    <location>
        <begin position="1104"/>
        <end position="1113"/>
    </location>
</feature>
<comment type="cofactor">
    <cofactor evidence="1">
        <name>Zn(2+)</name>
        <dbReference type="ChEBI" id="CHEBI:29105"/>
    </cofactor>
</comment>
<keyword evidence="7 11" id="KW-0482">Metalloprotease</keyword>
<evidence type="ECO:0000256" key="6">
    <source>
        <dbReference type="ARBA" id="ARBA00022833"/>
    </source>
</evidence>
<dbReference type="PANTHER" id="PTHR11733:SF167">
    <property type="entry name" value="FI17812P1-RELATED"/>
    <property type="match status" value="1"/>
</dbReference>
<dbReference type="PROSITE" id="PS51885">
    <property type="entry name" value="NEPRILYSIN"/>
    <property type="match status" value="1"/>
</dbReference>
<keyword evidence="4" id="KW-0479">Metal-binding</keyword>
<dbReference type="AlphaFoldDB" id="A0A0P1ABK8"/>
<feature type="region of interest" description="Disordered" evidence="8">
    <location>
        <begin position="645"/>
        <end position="1115"/>
    </location>
</feature>
<dbReference type="Gene3D" id="1.10.1380.10">
    <property type="entry name" value="Neutral endopeptidase , domain2"/>
    <property type="match status" value="1"/>
</dbReference>
<dbReference type="GeneID" id="36401135"/>
<feature type="compositionally biased region" description="Pro residues" evidence="8">
    <location>
        <begin position="942"/>
        <end position="962"/>
    </location>
</feature>
<dbReference type="EMBL" id="CCYD01000291">
    <property type="protein sequence ID" value="CEG38039.1"/>
    <property type="molecule type" value="Genomic_DNA"/>
</dbReference>
<dbReference type="Pfam" id="PF05649">
    <property type="entry name" value="Peptidase_M13_N"/>
    <property type="match status" value="1"/>
</dbReference>
<feature type="domain" description="Peptidase M13 N-terminal" evidence="10">
    <location>
        <begin position="89"/>
        <end position="460"/>
    </location>
</feature>
<evidence type="ECO:0000313" key="12">
    <source>
        <dbReference type="Proteomes" id="UP000054928"/>
    </source>
</evidence>
<dbReference type="InterPro" id="IPR008753">
    <property type="entry name" value="Peptidase_M13_N"/>
</dbReference>
<organism evidence="11 12">
    <name type="scientific">Plasmopara halstedii</name>
    <name type="common">Downy mildew of sunflower</name>
    <dbReference type="NCBI Taxonomy" id="4781"/>
    <lineage>
        <taxon>Eukaryota</taxon>
        <taxon>Sar</taxon>
        <taxon>Stramenopiles</taxon>
        <taxon>Oomycota</taxon>
        <taxon>Peronosporomycetes</taxon>
        <taxon>Peronosporales</taxon>
        <taxon>Peronosporaceae</taxon>
        <taxon>Plasmopara</taxon>
    </lineage>
</organism>
<dbReference type="SUPFAM" id="SSF55486">
    <property type="entry name" value="Metalloproteases ('zincins'), catalytic domain"/>
    <property type="match status" value="2"/>
</dbReference>
<feature type="compositionally biased region" description="Low complexity" evidence="8">
    <location>
        <begin position="793"/>
        <end position="812"/>
    </location>
</feature>